<dbReference type="STRING" id="1168035.SAMN05444280_1284"/>
<dbReference type="PANTHER" id="PTHR43585:SF2">
    <property type="entry name" value="ATP-GRASP ENZYME FSQD"/>
    <property type="match status" value="1"/>
</dbReference>
<accession>A0A1M6LRM4</accession>
<gene>
    <name evidence="6" type="ORF">SAMN05444280_1284</name>
</gene>
<evidence type="ECO:0000259" key="5">
    <source>
        <dbReference type="PROSITE" id="PS50975"/>
    </source>
</evidence>
<dbReference type="SUPFAM" id="SSF56059">
    <property type="entry name" value="Glutathione synthetase ATP-binding domain-like"/>
    <property type="match status" value="1"/>
</dbReference>
<keyword evidence="7" id="KW-1185">Reference proteome</keyword>
<dbReference type="OrthoDB" id="650389at2"/>
<dbReference type="Pfam" id="PF02655">
    <property type="entry name" value="ATP-grasp_3"/>
    <property type="match status" value="1"/>
</dbReference>
<evidence type="ECO:0000256" key="1">
    <source>
        <dbReference type="ARBA" id="ARBA00022598"/>
    </source>
</evidence>
<evidence type="ECO:0000256" key="2">
    <source>
        <dbReference type="ARBA" id="ARBA00022741"/>
    </source>
</evidence>
<dbReference type="EMBL" id="FQZE01000028">
    <property type="protein sequence ID" value="SHJ73820.1"/>
    <property type="molecule type" value="Genomic_DNA"/>
</dbReference>
<dbReference type="InterPro" id="IPR003806">
    <property type="entry name" value="ATP-grasp_PylC-type"/>
</dbReference>
<reference evidence="6 7" key="1">
    <citation type="submission" date="2016-11" db="EMBL/GenBank/DDBJ databases">
        <authorList>
            <person name="Jaros S."/>
            <person name="Januszkiewicz K."/>
            <person name="Wedrychowicz H."/>
        </authorList>
    </citation>
    <scope>NUCLEOTIDE SEQUENCE [LARGE SCALE GENOMIC DNA]</scope>
    <source>
        <strain evidence="6 7">DSM 27063</strain>
    </source>
</reference>
<evidence type="ECO:0000313" key="6">
    <source>
        <dbReference type="EMBL" id="SHJ73820.1"/>
    </source>
</evidence>
<sequence>MNILLTSVGRRTYMVNYFKEALSGMGRVHAANSVETYSMKIADKSVLTPLIYDSNYIDFLLDYCLENNITAVISLFDIDLPILARNKIKFAEKGITVIVSDLELTQICNDKWLTYNFLIENEFQAPASFLTIEDTLTSVKNKAVKYPLIIKPRWGMGSIGIFQAESNKELQLFFKKTQEKIAKSYLKYESQNAPTENVIIQEKLPGDEFGLDVFNDLKGNLLACIPKKKLAMRAGETDAAEIINNTELVELGKKLSKKTKHIGNLDVDCFYKNNQVYILEMNCRFGGQYPFAHLAGVNFPKAIVQMLTGARVEKKLLRAKAGTIGIKDLLPVKLV</sequence>
<dbReference type="PROSITE" id="PS50975">
    <property type="entry name" value="ATP_GRASP"/>
    <property type="match status" value="1"/>
</dbReference>
<protein>
    <submittedName>
        <fullName evidence="6">Carbamoyl-phosphate synthase large subunit</fullName>
    </submittedName>
</protein>
<dbReference type="Gene3D" id="3.30.1490.20">
    <property type="entry name" value="ATP-grasp fold, A domain"/>
    <property type="match status" value="1"/>
</dbReference>
<organism evidence="6 7">
    <name type="scientific">Tangfeifania diversioriginum</name>
    <dbReference type="NCBI Taxonomy" id="1168035"/>
    <lineage>
        <taxon>Bacteria</taxon>
        <taxon>Pseudomonadati</taxon>
        <taxon>Bacteroidota</taxon>
        <taxon>Bacteroidia</taxon>
        <taxon>Marinilabiliales</taxon>
        <taxon>Prolixibacteraceae</taxon>
        <taxon>Tangfeifania</taxon>
    </lineage>
</organism>
<dbReference type="GO" id="GO:0046872">
    <property type="term" value="F:metal ion binding"/>
    <property type="evidence" value="ECO:0007669"/>
    <property type="project" value="InterPro"/>
</dbReference>
<dbReference type="AlphaFoldDB" id="A0A1M6LRM4"/>
<feature type="domain" description="ATP-grasp" evidence="5">
    <location>
        <begin position="115"/>
        <end position="308"/>
    </location>
</feature>
<dbReference type="InterPro" id="IPR048764">
    <property type="entry name" value="PylC_N"/>
</dbReference>
<name>A0A1M6LRM4_9BACT</name>
<dbReference type="InterPro" id="IPR011761">
    <property type="entry name" value="ATP-grasp"/>
</dbReference>
<dbReference type="Gene3D" id="3.40.50.20">
    <property type="match status" value="1"/>
</dbReference>
<dbReference type="GO" id="GO:0005524">
    <property type="term" value="F:ATP binding"/>
    <property type="evidence" value="ECO:0007669"/>
    <property type="project" value="UniProtKB-UniRule"/>
</dbReference>
<dbReference type="InterPro" id="IPR052032">
    <property type="entry name" value="ATP-dep_AA_Ligase"/>
</dbReference>
<dbReference type="RefSeq" id="WP_073171805.1">
    <property type="nucleotide sequence ID" value="NZ_FQZE01000028.1"/>
</dbReference>
<evidence type="ECO:0000313" key="7">
    <source>
        <dbReference type="Proteomes" id="UP000184050"/>
    </source>
</evidence>
<keyword evidence="3 4" id="KW-0067">ATP-binding</keyword>
<evidence type="ECO:0000256" key="3">
    <source>
        <dbReference type="ARBA" id="ARBA00022840"/>
    </source>
</evidence>
<dbReference type="Proteomes" id="UP000184050">
    <property type="component" value="Unassembled WGS sequence"/>
</dbReference>
<dbReference type="NCBIfam" id="NF009404">
    <property type="entry name" value="PRK12767.1-3"/>
    <property type="match status" value="1"/>
</dbReference>
<proteinExistence type="predicted"/>
<evidence type="ECO:0000256" key="4">
    <source>
        <dbReference type="PROSITE-ProRule" id="PRU00409"/>
    </source>
</evidence>
<dbReference type="Pfam" id="PF21360">
    <property type="entry name" value="PylC-like_N"/>
    <property type="match status" value="1"/>
</dbReference>
<keyword evidence="1" id="KW-0436">Ligase</keyword>
<keyword evidence="2 4" id="KW-0547">Nucleotide-binding</keyword>
<dbReference type="Gene3D" id="3.30.470.20">
    <property type="entry name" value="ATP-grasp fold, B domain"/>
    <property type="match status" value="1"/>
</dbReference>
<dbReference type="GO" id="GO:0016874">
    <property type="term" value="F:ligase activity"/>
    <property type="evidence" value="ECO:0007669"/>
    <property type="project" value="UniProtKB-KW"/>
</dbReference>
<dbReference type="PANTHER" id="PTHR43585">
    <property type="entry name" value="FUMIPYRROLE BIOSYNTHESIS PROTEIN C"/>
    <property type="match status" value="1"/>
</dbReference>
<dbReference type="InterPro" id="IPR013815">
    <property type="entry name" value="ATP_grasp_subdomain_1"/>
</dbReference>